<name>A0A7D6CN99_9EURY</name>
<keyword evidence="6" id="KW-1185">Reference proteome</keyword>
<proteinExistence type="predicted"/>
<dbReference type="PANTHER" id="PTHR30154">
    <property type="entry name" value="LEUCINE-RESPONSIVE REGULATORY PROTEIN"/>
    <property type="match status" value="1"/>
</dbReference>
<evidence type="ECO:0000259" key="4">
    <source>
        <dbReference type="PROSITE" id="PS50956"/>
    </source>
</evidence>
<dbReference type="PROSITE" id="PS50956">
    <property type="entry name" value="HTH_ASNC_2"/>
    <property type="match status" value="1"/>
</dbReference>
<organism evidence="5 6">
    <name type="scientific">Natrinema zhouii</name>
    <dbReference type="NCBI Taxonomy" id="1710539"/>
    <lineage>
        <taxon>Archaea</taxon>
        <taxon>Methanobacteriati</taxon>
        <taxon>Methanobacteriota</taxon>
        <taxon>Stenosarchaea group</taxon>
        <taxon>Halobacteria</taxon>
        <taxon>Halobacteriales</taxon>
        <taxon>Natrialbaceae</taxon>
        <taxon>Natrinema</taxon>
    </lineage>
</organism>
<keyword evidence="2" id="KW-0238">DNA-binding</keyword>
<keyword evidence="1" id="KW-0805">Transcription regulation</keyword>
<feature type="domain" description="HTH asnC-type" evidence="4">
    <location>
        <begin position="3"/>
        <end position="66"/>
    </location>
</feature>
<dbReference type="GeneID" id="56144920"/>
<dbReference type="InterPro" id="IPR011991">
    <property type="entry name" value="ArsR-like_HTH"/>
</dbReference>
<dbReference type="GO" id="GO:0043200">
    <property type="term" value="P:response to amino acid"/>
    <property type="evidence" value="ECO:0007669"/>
    <property type="project" value="TreeGrafter"/>
</dbReference>
<accession>A0A7D6CN99</accession>
<dbReference type="KEGG" id="nay:HYG81_16905"/>
<dbReference type="AlphaFoldDB" id="A0A7D6CN99"/>
<dbReference type="GO" id="GO:0043565">
    <property type="term" value="F:sequence-specific DNA binding"/>
    <property type="evidence" value="ECO:0007669"/>
    <property type="project" value="InterPro"/>
</dbReference>
<dbReference type="InterPro" id="IPR036388">
    <property type="entry name" value="WH-like_DNA-bd_sf"/>
</dbReference>
<dbReference type="PANTHER" id="PTHR30154:SF34">
    <property type="entry name" value="TRANSCRIPTIONAL REGULATOR AZLB"/>
    <property type="match status" value="1"/>
</dbReference>
<keyword evidence="3" id="KW-0804">Transcription</keyword>
<dbReference type="GO" id="GO:0005829">
    <property type="term" value="C:cytosol"/>
    <property type="evidence" value="ECO:0007669"/>
    <property type="project" value="TreeGrafter"/>
</dbReference>
<dbReference type="EMBL" id="CP059154">
    <property type="protein sequence ID" value="QLK25737.1"/>
    <property type="molecule type" value="Genomic_DNA"/>
</dbReference>
<dbReference type="RefSeq" id="WP_180840921.1">
    <property type="nucleotide sequence ID" value="NZ_CP059154.1"/>
</dbReference>
<dbReference type="InterPro" id="IPR019888">
    <property type="entry name" value="Tscrpt_reg_AsnC-like"/>
</dbReference>
<dbReference type="OrthoDB" id="57033at2157"/>
<dbReference type="InterPro" id="IPR000485">
    <property type="entry name" value="AsnC-type_HTH_dom"/>
</dbReference>
<reference evidence="5 6" key="1">
    <citation type="submission" date="2020-07" db="EMBL/GenBank/DDBJ databases">
        <title>Natrinema (YPL30) sp. nov. and Haloterrigena xxxxxx (YPL8) sp. nov., isolated from a salt mine.</title>
        <authorList>
            <person name="Cui H."/>
        </authorList>
    </citation>
    <scope>NUCLEOTIDE SEQUENCE [LARGE SCALE GENOMIC DNA]</scope>
    <source>
        <strain evidence="5 6">YPL13</strain>
    </source>
</reference>
<evidence type="ECO:0000313" key="6">
    <source>
        <dbReference type="Proteomes" id="UP000510869"/>
    </source>
</evidence>
<evidence type="ECO:0000256" key="1">
    <source>
        <dbReference type="ARBA" id="ARBA00023015"/>
    </source>
</evidence>
<dbReference type="Proteomes" id="UP000510869">
    <property type="component" value="Chromosome"/>
</dbReference>
<dbReference type="CDD" id="cd00090">
    <property type="entry name" value="HTH_ARSR"/>
    <property type="match status" value="1"/>
</dbReference>
<sequence>MKLDETDRKILYLLEKETGTGLTHDDIADRIDVSSSTVTNRIQRLKADEILEGFQPQLNYEKAGIPFHILFVCTVPIERRKALAEEAIDVDGVVETRELLTGTRNLHVEVVSQDIDTIEECSEELESLGIDIEQSDILRRENSQPFNHLAEEMVGESKEE</sequence>
<evidence type="ECO:0000256" key="2">
    <source>
        <dbReference type="ARBA" id="ARBA00023125"/>
    </source>
</evidence>
<gene>
    <name evidence="5" type="ORF">HYG81_16905</name>
</gene>
<evidence type="ECO:0000313" key="5">
    <source>
        <dbReference type="EMBL" id="QLK25737.1"/>
    </source>
</evidence>
<protein>
    <submittedName>
        <fullName evidence="5">Lrp/AsnC family transcriptional regulator</fullName>
    </submittedName>
</protein>
<dbReference type="SUPFAM" id="SSF46785">
    <property type="entry name" value="Winged helix' DNA-binding domain"/>
    <property type="match status" value="1"/>
</dbReference>
<dbReference type="Gene3D" id="1.10.10.10">
    <property type="entry name" value="Winged helix-like DNA-binding domain superfamily/Winged helix DNA-binding domain"/>
    <property type="match status" value="1"/>
</dbReference>
<evidence type="ECO:0000256" key="3">
    <source>
        <dbReference type="ARBA" id="ARBA00023163"/>
    </source>
</evidence>
<dbReference type="Pfam" id="PF13412">
    <property type="entry name" value="HTH_24"/>
    <property type="match status" value="1"/>
</dbReference>
<dbReference type="InterPro" id="IPR036390">
    <property type="entry name" value="WH_DNA-bd_sf"/>
</dbReference>
<dbReference type="SMART" id="SM00344">
    <property type="entry name" value="HTH_ASNC"/>
    <property type="match status" value="1"/>
</dbReference>